<dbReference type="EMBL" id="JBBNAG010000008">
    <property type="protein sequence ID" value="KAK9111278.1"/>
    <property type="molecule type" value="Genomic_DNA"/>
</dbReference>
<keyword evidence="3" id="KW-1185">Reference proteome</keyword>
<evidence type="ECO:0000313" key="2">
    <source>
        <dbReference type="EMBL" id="KAK9111278.1"/>
    </source>
</evidence>
<dbReference type="Proteomes" id="UP001419268">
    <property type="component" value="Unassembled WGS sequence"/>
</dbReference>
<gene>
    <name evidence="2" type="ORF">Scep_018797</name>
</gene>
<accession>A0AAP0NLJ8</accession>
<sequence>MTQETVMEKALSMATMSASSSQSVPSSSQSIPAMAFAPTSGVDDEGTWNTINGAQI</sequence>
<evidence type="ECO:0000313" key="3">
    <source>
        <dbReference type="Proteomes" id="UP001419268"/>
    </source>
</evidence>
<dbReference type="AlphaFoldDB" id="A0AAP0NLJ8"/>
<comment type="caution">
    <text evidence="2">The sequence shown here is derived from an EMBL/GenBank/DDBJ whole genome shotgun (WGS) entry which is preliminary data.</text>
</comment>
<proteinExistence type="predicted"/>
<feature type="region of interest" description="Disordered" evidence="1">
    <location>
        <begin position="1"/>
        <end position="31"/>
    </location>
</feature>
<evidence type="ECO:0000256" key="1">
    <source>
        <dbReference type="SAM" id="MobiDB-lite"/>
    </source>
</evidence>
<organism evidence="2 3">
    <name type="scientific">Stephania cephalantha</name>
    <dbReference type="NCBI Taxonomy" id="152367"/>
    <lineage>
        <taxon>Eukaryota</taxon>
        <taxon>Viridiplantae</taxon>
        <taxon>Streptophyta</taxon>
        <taxon>Embryophyta</taxon>
        <taxon>Tracheophyta</taxon>
        <taxon>Spermatophyta</taxon>
        <taxon>Magnoliopsida</taxon>
        <taxon>Ranunculales</taxon>
        <taxon>Menispermaceae</taxon>
        <taxon>Menispermoideae</taxon>
        <taxon>Cissampelideae</taxon>
        <taxon>Stephania</taxon>
    </lineage>
</organism>
<reference evidence="2 3" key="1">
    <citation type="submission" date="2024-01" db="EMBL/GenBank/DDBJ databases">
        <title>Genome assemblies of Stephania.</title>
        <authorList>
            <person name="Yang L."/>
        </authorList>
    </citation>
    <scope>NUCLEOTIDE SEQUENCE [LARGE SCALE GENOMIC DNA]</scope>
    <source>
        <strain evidence="2">JXDWG</strain>
        <tissue evidence="2">Leaf</tissue>
    </source>
</reference>
<feature type="compositionally biased region" description="Low complexity" evidence="1">
    <location>
        <begin position="12"/>
        <end position="30"/>
    </location>
</feature>
<name>A0AAP0NLJ8_9MAGN</name>
<protein>
    <submittedName>
        <fullName evidence="2">Uncharacterized protein</fullName>
    </submittedName>
</protein>